<dbReference type="STRING" id="46731.A0A3M6ULJ6"/>
<dbReference type="OrthoDB" id="5947836at2759"/>
<gene>
    <name evidence="2" type="ORF">pdam_00004593</name>
</gene>
<organism evidence="2 3">
    <name type="scientific">Pocillopora damicornis</name>
    <name type="common">Cauliflower coral</name>
    <name type="synonym">Millepora damicornis</name>
    <dbReference type="NCBI Taxonomy" id="46731"/>
    <lineage>
        <taxon>Eukaryota</taxon>
        <taxon>Metazoa</taxon>
        <taxon>Cnidaria</taxon>
        <taxon>Anthozoa</taxon>
        <taxon>Hexacorallia</taxon>
        <taxon>Scleractinia</taxon>
        <taxon>Astrocoeniina</taxon>
        <taxon>Pocilloporidae</taxon>
        <taxon>Pocillopora</taxon>
    </lineage>
</organism>
<dbReference type="AlphaFoldDB" id="A0A3M6ULJ6"/>
<comment type="caution">
    <text evidence="2">The sequence shown here is derived from an EMBL/GenBank/DDBJ whole genome shotgun (WGS) entry which is preliminary data.</text>
</comment>
<feature type="region of interest" description="Disordered" evidence="1">
    <location>
        <begin position="54"/>
        <end position="84"/>
    </location>
</feature>
<feature type="compositionally biased region" description="Basic residues" evidence="1">
    <location>
        <begin position="54"/>
        <end position="63"/>
    </location>
</feature>
<sequence length="296" mass="33887">MNVCPAHSGICCALKRPGVQGFSPLSSKAEAWIREKTVIASNLTLRTCKSEKKRRKCSMKTKRKMENSNESQDQMSTSPTGSARRPVAVENIHVEFTVVTATKSLGVIIDDKLDWHSHIEKLTKKIASGIGALKRIRHLIPASTLHLVYQALVKPHFDYCDIVWGNCGKTLQDKLQNRAARVLTFSNYDADATELLKFLRWKNLTRQQEIHKATMMFRCLHRLAPEYLCSKFTWCDSAYDLRDSENKLNVPLPRTNYYRKSFSYNGATLWNSLPCDIRNTESLGIFKRKINDILYV</sequence>
<accession>A0A3M6ULJ6</accession>
<name>A0A3M6ULJ6_POCDA</name>
<evidence type="ECO:0000256" key="1">
    <source>
        <dbReference type="SAM" id="MobiDB-lite"/>
    </source>
</evidence>
<feature type="compositionally biased region" description="Polar residues" evidence="1">
    <location>
        <begin position="68"/>
        <end position="81"/>
    </location>
</feature>
<evidence type="ECO:0000313" key="2">
    <source>
        <dbReference type="EMBL" id="RMX54541.1"/>
    </source>
</evidence>
<protein>
    <recommendedName>
        <fullName evidence="4">Alkylated DNA repair protein AlkB homologue 8 N-terminal domain-containing protein</fullName>
    </recommendedName>
</protein>
<dbReference type="EMBL" id="RCHS01001247">
    <property type="protein sequence ID" value="RMX54541.1"/>
    <property type="molecule type" value="Genomic_DNA"/>
</dbReference>
<reference evidence="2 3" key="1">
    <citation type="journal article" date="2018" name="Sci. Rep.">
        <title>Comparative analysis of the Pocillopora damicornis genome highlights role of immune system in coral evolution.</title>
        <authorList>
            <person name="Cunning R."/>
            <person name="Bay R.A."/>
            <person name="Gillette P."/>
            <person name="Baker A.C."/>
            <person name="Traylor-Knowles N."/>
        </authorList>
    </citation>
    <scope>NUCLEOTIDE SEQUENCE [LARGE SCALE GENOMIC DNA]</scope>
    <source>
        <strain evidence="2">RSMAS</strain>
        <tissue evidence="2">Whole animal</tissue>
    </source>
</reference>
<dbReference type="PANTHER" id="PTHR33332">
    <property type="entry name" value="REVERSE TRANSCRIPTASE DOMAIN-CONTAINING PROTEIN"/>
    <property type="match status" value="1"/>
</dbReference>
<dbReference type="Proteomes" id="UP000275408">
    <property type="component" value="Unassembled WGS sequence"/>
</dbReference>
<proteinExistence type="predicted"/>
<keyword evidence="3" id="KW-1185">Reference proteome</keyword>
<evidence type="ECO:0008006" key="4">
    <source>
        <dbReference type="Google" id="ProtNLM"/>
    </source>
</evidence>
<evidence type="ECO:0000313" key="3">
    <source>
        <dbReference type="Proteomes" id="UP000275408"/>
    </source>
</evidence>